<accession>A0A8D8VD32</accession>
<dbReference type="AlphaFoldDB" id="A0A8D8VD32"/>
<dbReference type="GO" id="GO:0000460">
    <property type="term" value="P:maturation of 5.8S rRNA"/>
    <property type="evidence" value="ECO:0007669"/>
    <property type="project" value="TreeGrafter"/>
</dbReference>
<organism evidence="2">
    <name type="scientific">Cacopsylla melanoneura</name>
    <dbReference type="NCBI Taxonomy" id="428564"/>
    <lineage>
        <taxon>Eukaryota</taxon>
        <taxon>Metazoa</taxon>
        <taxon>Ecdysozoa</taxon>
        <taxon>Arthropoda</taxon>
        <taxon>Hexapoda</taxon>
        <taxon>Insecta</taxon>
        <taxon>Pterygota</taxon>
        <taxon>Neoptera</taxon>
        <taxon>Paraneoptera</taxon>
        <taxon>Hemiptera</taxon>
        <taxon>Sternorrhyncha</taxon>
        <taxon>Psylloidea</taxon>
        <taxon>Psyllidae</taxon>
        <taxon>Psyllinae</taxon>
        <taxon>Cacopsylla</taxon>
    </lineage>
</organism>
<proteinExistence type="predicted"/>
<evidence type="ECO:0000313" key="2">
    <source>
        <dbReference type="EMBL" id="CAG6722228.1"/>
    </source>
</evidence>
<protein>
    <submittedName>
        <fullName evidence="2">M-phase phosphoprotein 6</fullName>
    </submittedName>
</protein>
<dbReference type="EMBL" id="HBUF01326987">
    <property type="protein sequence ID" value="CAG6696049.1"/>
    <property type="molecule type" value="Transcribed_RNA"/>
</dbReference>
<dbReference type="EMBL" id="HBUF01660847">
    <property type="protein sequence ID" value="CAG6788590.1"/>
    <property type="molecule type" value="Transcribed_RNA"/>
</dbReference>
<dbReference type="EMBL" id="HBUF01326986">
    <property type="protein sequence ID" value="CAG6696048.1"/>
    <property type="molecule type" value="Transcribed_RNA"/>
</dbReference>
<dbReference type="InterPro" id="IPR019324">
    <property type="entry name" value="MPP6"/>
</dbReference>
<dbReference type="EMBL" id="HBUF01363451">
    <property type="protein sequence ID" value="CAG6722229.1"/>
    <property type="molecule type" value="Transcribed_RNA"/>
</dbReference>
<dbReference type="EMBL" id="HBUF01660846">
    <property type="protein sequence ID" value="CAG6788589.1"/>
    <property type="molecule type" value="Transcribed_RNA"/>
</dbReference>
<feature type="region of interest" description="Disordered" evidence="1">
    <location>
        <begin position="151"/>
        <end position="181"/>
    </location>
</feature>
<evidence type="ECO:0000256" key="1">
    <source>
        <dbReference type="SAM" id="MobiDB-lite"/>
    </source>
</evidence>
<dbReference type="PANTHER" id="PTHR13582">
    <property type="entry name" value="M-PHASE PHOSPHOPROTEIN 6"/>
    <property type="match status" value="1"/>
</dbReference>
<dbReference type="Pfam" id="PF10175">
    <property type="entry name" value="MPP6"/>
    <property type="match status" value="1"/>
</dbReference>
<sequence length="181" mass="21082">MAPPKTNLSKHVLQMKFMKRTKESEDLKRFEDEGRAFFQDAATTLDPDGKGANIIVQHNWYLTENLMLGRYSFNGMNPKIEEIMKSYCDFGSDDHKDNIDEGMDVDVSAQRFARNVKRNKTKKKNVQDYLEEQNEIRNADSSLVQTMASKFVKGKRKKCDESVDNEEESRKKMKFLKPEPE</sequence>
<dbReference type="PANTHER" id="PTHR13582:SF0">
    <property type="entry name" value="M-PHASE PHOSPHOPROTEIN 6"/>
    <property type="match status" value="1"/>
</dbReference>
<reference evidence="2" key="1">
    <citation type="submission" date="2021-05" db="EMBL/GenBank/DDBJ databases">
        <authorList>
            <person name="Alioto T."/>
            <person name="Alioto T."/>
            <person name="Gomez Garrido J."/>
        </authorList>
    </citation>
    <scope>NUCLEOTIDE SEQUENCE</scope>
</reference>
<name>A0A8D8VD32_9HEMI</name>
<dbReference type="EMBL" id="HBUF01363450">
    <property type="protein sequence ID" value="CAG6722228.1"/>
    <property type="molecule type" value="Transcribed_RNA"/>
</dbReference>